<comment type="caution">
    <text evidence="1">The sequence shown here is derived from an EMBL/GenBank/DDBJ whole genome shotgun (WGS) entry which is preliminary data.</text>
</comment>
<evidence type="ECO:0008006" key="3">
    <source>
        <dbReference type="Google" id="ProtNLM"/>
    </source>
</evidence>
<proteinExistence type="predicted"/>
<reference evidence="1 2" key="1">
    <citation type="submission" date="2015-02" db="EMBL/GenBank/DDBJ databases">
        <title>Genome Sequence of Jannaschia aquimarina DSM28248, a member of the Roseobacter clade.</title>
        <authorList>
            <person name="Voget S."/>
            <person name="Daniel R."/>
        </authorList>
    </citation>
    <scope>NUCLEOTIDE SEQUENCE [LARGE SCALE GENOMIC DNA]</scope>
    <source>
        <strain evidence="1 2">GSW-M26</strain>
    </source>
</reference>
<dbReference type="RefSeq" id="WP_043919643.1">
    <property type="nucleotide sequence ID" value="NZ_FZPF01000008.1"/>
</dbReference>
<sequence>MIPWIGNMFLTPERFQNALTAHLARQPGIVEIRSPEPFVVEVFREGQEEGDELRLILDNFWKSYANSPTLARNGVLSQIKTAIAAPMPSVEPDTFDPACLIPLVRHRDFANQGVDLVSRPLAGDLCVLLGYEGETSLAMLSEDSLAGTGWTAETAMARAEENLREIGLGLEVRTGAVSTVEPEDPQIGWLLPSMLLNGAVMDDIARSLEMRSLLIALPGRSPLYLMDAENPAARPSLEMLVAETRSIVDHPQSDLIFRYDRGGALQLDGED</sequence>
<dbReference type="PATRIC" id="fig|935700.4.peg.2954"/>
<gene>
    <name evidence="1" type="ORF">jaqu_28540</name>
</gene>
<dbReference type="OrthoDB" id="10020831at2"/>
<evidence type="ECO:0000313" key="1">
    <source>
        <dbReference type="EMBL" id="KIT15420.1"/>
    </source>
</evidence>
<evidence type="ECO:0000313" key="2">
    <source>
        <dbReference type="Proteomes" id="UP000032232"/>
    </source>
</evidence>
<dbReference type="AlphaFoldDB" id="A0A0D1EHW1"/>
<name>A0A0D1EHW1_9RHOB</name>
<dbReference type="STRING" id="935700.jaqu_28540"/>
<organism evidence="1 2">
    <name type="scientific">Jannaschia aquimarina</name>
    <dbReference type="NCBI Taxonomy" id="935700"/>
    <lineage>
        <taxon>Bacteria</taxon>
        <taxon>Pseudomonadati</taxon>
        <taxon>Pseudomonadota</taxon>
        <taxon>Alphaproteobacteria</taxon>
        <taxon>Rhodobacterales</taxon>
        <taxon>Roseobacteraceae</taxon>
        <taxon>Jannaschia</taxon>
    </lineage>
</organism>
<keyword evidence="2" id="KW-1185">Reference proteome</keyword>
<dbReference type="Proteomes" id="UP000032232">
    <property type="component" value="Unassembled WGS sequence"/>
</dbReference>
<protein>
    <recommendedName>
        <fullName evidence="3">DUF1444 family protein</fullName>
    </recommendedName>
</protein>
<dbReference type="EMBL" id="JYFE01000050">
    <property type="protein sequence ID" value="KIT15420.1"/>
    <property type="molecule type" value="Genomic_DNA"/>
</dbReference>
<accession>A0A0D1EHW1</accession>